<organism evidence="1 2">
    <name type="scientific">Cupriavidus oxalaticus</name>
    <dbReference type="NCBI Taxonomy" id="96344"/>
    <lineage>
        <taxon>Bacteria</taxon>
        <taxon>Pseudomonadati</taxon>
        <taxon>Pseudomonadota</taxon>
        <taxon>Betaproteobacteria</taxon>
        <taxon>Burkholderiales</taxon>
        <taxon>Burkholderiaceae</taxon>
        <taxon>Cupriavidus</taxon>
    </lineage>
</organism>
<dbReference type="AlphaFoldDB" id="A0A976BG00"/>
<evidence type="ECO:0000313" key="2">
    <source>
        <dbReference type="Proteomes" id="UP000256862"/>
    </source>
</evidence>
<protein>
    <submittedName>
        <fullName evidence="1">Uncharacterized protein</fullName>
    </submittedName>
</protein>
<proteinExistence type="predicted"/>
<sequence>METRSYILLNVSYVVRCSTYKT</sequence>
<dbReference type="Proteomes" id="UP000256862">
    <property type="component" value="Plasmid CO2235_mp"/>
</dbReference>
<name>A0A976BG00_9BURK</name>
<comment type="caution">
    <text evidence="1">The sequence shown here is derived from an EMBL/GenBank/DDBJ whole genome shotgun (WGS) entry which is preliminary data.</text>
</comment>
<reference evidence="1 2" key="1">
    <citation type="submission" date="2018-01" db="EMBL/GenBank/DDBJ databases">
        <authorList>
            <person name="Clerissi C."/>
        </authorList>
    </citation>
    <scope>NUCLEOTIDE SEQUENCE [LARGE SCALE GENOMIC DNA]</scope>
    <source>
        <strain evidence="1">Cupriavidus oxalaticus LMG 2235</strain>
        <plasmid evidence="2">co2235_mp</plasmid>
    </source>
</reference>
<accession>A0A976BG00</accession>
<geneLocation type="plasmid" evidence="2">
    <name>co2235_mp</name>
</geneLocation>
<gene>
    <name evidence="1" type="ORF">CO2235_MP10056</name>
</gene>
<evidence type="ECO:0000313" key="1">
    <source>
        <dbReference type="EMBL" id="SPC17654.1"/>
    </source>
</evidence>
<dbReference type="EMBL" id="OGUS01000132">
    <property type="protein sequence ID" value="SPC17654.1"/>
    <property type="molecule type" value="Genomic_DNA"/>
</dbReference>